<keyword evidence="3" id="KW-0732">Signal</keyword>
<proteinExistence type="inferred from homology"/>
<dbReference type="InterPro" id="IPR000914">
    <property type="entry name" value="SBP_5_dom"/>
</dbReference>
<dbReference type="GO" id="GO:1904680">
    <property type="term" value="F:peptide transmembrane transporter activity"/>
    <property type="evidence" value="ECO:0007669"/>
    <property type="project" value="TreeGrafter"/>
</dbReference>
<evidence type="ECO:0000313" key="6">
    <source>
        <dbReference type="Proteomes" id="UP000245252"/>
    </source>
</evidence>
<evidence type="ECO:0000256" key="3">
    <source>
        <dbReference type="ARBA" id="ARBA00022729"/>
    </source>
</evidence>
<dbReference type="AlphaFoldDB" id="A0A2U2DJ48"/>
<comment type="caution">
    <text evidence="5">The sequence shown here is derived from an EMBL/GenBank/DDBJ whole genome shotgun (WGS) entry which is preliminary data.</text>
</comment>
<keyword evidence="6" id="KW-1185">Reference proteome</keyword>
<sequence>MNISHCRSPCCSESNDAKDALHLFRTLKKMQSATRVNCRSRRDGIGHARAAVRCKRRGCNGEDDMKRRTFLKAAAGTASAAVLGAPSISRAEGRVIKVIPISNLSGIDPIVTSGQPIRNHGYQIYDTLFGLDANLKAKPQMADGFEASADKKDWTIKLRDGLKFHDGEPVRATDCVASLRRWGQKDPLGQRMFTLADEVSAVDDKTMRFRFKSSFGLVPEALGKVGGPAPFIMPERIANTDANTSITEAIGSGPFRFVADEWVPGNRAVYAKFDGYVPRNEEPSGTTGGKKVYIDRYEWHIIPDAATATAAAVRGEIDWYHNPDTNLLPLLQNESQIDLTPFDDFGYVTCIRFNHLHPPFDNVKIRQAIMMAVSQLDYLAAEAGDPALYNECKSMFFCGTPSSTGVGGEVMTGNVEKAAQLIKEAGYNGEKIVLLAPTDLVWLYNANLVTEALLKSLGMNVELQTMDLGTFYTRRTNMDTVDKGGWSIFHAGWNVTDILDPSTHLGLQATGKTTWPGWPTDPDLEALRFDWIQAGTDDMRASIARKIEMRTFTTVPFVPLGQFKTPSARRKTITGMLKAPIPIAWNLQKA</sequence>
<dbReference type="Pfam" id="PF00496">
    <property type="entry name" value="SBP_bac_5"/>
    <property type="match status" value="1"/>
</dbReference>
<dbReference type="InterPro" id="IPR006311">
    <property type="entry name" value="TAT_signal"/>
</dbReference>
<accession>A0A2U2DJ48</accession>
<name>A0A2U2DJ48_9HYPH</name>
<dbReference type="EMBL" id="QFBC01000016">
    <property type="protein sequence ID" value="PWE53343.1"/>
    <property type="molecule type" value="Genomic_DNA"/>
</dbReference>
<organism evidence="5 6">
    <name type="scientific">Metarhizobium album</name>
    <dbReference type="NCBI Taxonomy" id="2182425"/>
    <lineage>
        <taxon>Bacteria</taxon>
        <taxon>Pseudomonadati</taxon>
        <taxon>Pseudomonadota</taxon>
        <taxon>Alphaproteobacteria</taxon>
        <taxon>Hyphomicrobiales</taxon>
        <taxon>Rhizobiaceae</taxon>
        <taxon>Metarhizobium</taxon>
    </lineage>
</organism>
<dbReference type="Gene3D" id="3.40.190.10">
    <property type="entry name" value="Periplasmic binding protein-like II"/>
    <property type="match status" value="1"/>
</dbReference>
<dbReference type="Gene3D" id="3.10.105.10">
    <property type="entry name" value="Dipeptide-binding Protein, Domain 3"/>
    <property type="match status" value="1"/>
</dbReference>
<feature type="domain" description="Solute-binding protein family 5" evidence="4">
    <location>
        <begin position="137"/>
        <end position="507"/>
    </location>
</feature>
<dbReference type="PROSITE" id="PS51318">
    <property type="entry name" value="TAT"/>
    <property type="match status" value="1"/>
</dbReference>
<dbReference type="SUPFAM" id="SSF53850">
    <property type="entry name" value="Periplasmic binding protein-like II"/>
    <property type="match status" value="1"/>
</dbReference>
<dbReference type="GO" id="GO:0015833">
    <property type="term" value="P:peptide transport"/>
    <property type="evidence" value="ECO:0007669"/>
    <property type="project" value="TreeGrafter"/>
</dbReference>
<dbReference type="InterPro" id="IPR039424">
    <property type="entry name" value="SBP_5"/>
</dbReference>
<dbReference type="PANTHER" id="PTHR30290">
    <property type="entry name" value="PERIPLASMIC BINDING COMPONENT OF ABC TRANSPORTER"/>
    <property type="match status" value="1"/>
</dbReference>
<protein>
    <submittedName>
        <fullName evidence="5">ABC transporter substrate-binding protein</fullName>
    </submittedName>
</protein>
<dbReference type="CDD" id="cd08502">
    <property type="entry name" value="PBP2_NikA_DppA_OppA_like_16"/>
    <property type="match status" value="1"/>
</dbReference>
<evidence type="ECO:0000256" key="2">
    <source>
        <dbReference type="ARBA" id="ARBA00005695"/>
    </source>
</evidence>
<dbReference type="PANTHER" id="PTHR30290:SF38">
    <property type="entry name" value="D,D-DIPEPTIDE-BINDING PERIPLASMIC PROTEIN DDPA-RELATED"/>
    <property type="match status" value="1"/>
</dbReference>
<dbReference type="Proteomes" id="UP000245252">
    <property type="component" value="Unassembled WGS sequence"/>
</dbReference>
<evidence type="ECO:0000259" key="4">
    <source>
        <dbReference type="Pfam" id="PF00496"/>
    </source>
</evidence>
<evidence type="ECO:0000313" key="5">
    <source>
        <dbReference type="EMBL" id="PWE53343.1"/>
    </source>
</evidence>
<gene>
    <name evidence="5" type="ORF">DEM27_25620</name>
</gene>
<evidence type="ECO:0000256" key="1">
    <source>
        <dbReference type="ARBA" id="ARBA00004418"/>
    </source>
</evidence>
<comment type="subcellular location">
    <subcellularLocation>
        <location evidence="1">Periplasm</location>
    </subcellularLocation>
</comment>
<dbReference type="OrthoDB" id="9803988at2"/>
<comment type="similarity">
    <text evidence="2">Belongs to the bacterial solute-binding protein 5 family.</text>
</comment>
<reference evidence="5 6" key="1">
    <citation type="submission" date="2018-05" db="EMBL/GenBank/DDBJ databases">
        <title>The draft genome of strain NS-104.</title>
        <authorList>
            <person name="Hang P."/>
            <person name="Jiang J."/>
        </authorList>
    </citation>
    <scope>NUCLEOTIDE SEQUENCE [LARGE SCALE GENOMIC DNA]</scope>
    <source>
        <strain evidence="5 6">NS-104</strain>
    </source>
</reference>